<evidence type="ECO:0000313" key="1">
    <source>
        <dbReference type="EMBL" id="KPL73785.1"/>
    </source>
</evidence>
<dbReference type="Proteomes" id="UP000050514">
    <property type="component" value="Unassembled WGS sequence"/>
</dbReference>
<dbReference type="AlphaFoldDB" id="A0A0P6XWY9"/>
<accession>A0A0P6XWY9</accession>
<protein>
    <submittedName>
        <fullName evidence="1">Uncharacterized protein</fullName>
    </submittedName>
</protein>
<reference evidence="1 2" key="1">
    <citation type="submission" date="2015-07" db="EMBL/GenBank/DDBJ databases">
        <title>Draft genome of Bellilinea caldifistulae DSM 17877.</title>
        <authorList>
            <person name="Hemp J."/>
            <person name="Ward L.M."/>
            <person name="Pace L.A."/>
            <person name="Fischer W.W."/>
        </authorList>
    </citation>
    <scope>NUCLEOTIDE SEQUENCE [LARGE SCALE GENOMIC DNA]</scope>
    <source>
        <strain evidence="1 2">GOMI-1</strain>
    </source>
</reference>
<sequence length="81" mass="9100">MTGDYCPPLSLLAVMELDRKQIERLHPLYRAFYRLDALDRPAILDQVRRLQEAVPDLSEGDCLELLAKIAPYTGGDPSKTG</sequence>
<organism evidence="1 2">
    <name type="scientific">Bellilinea caldifistulae</name>
    <dbReference type="NCBI Taxonomy" id="360411"/>
    <lineage>
        <taxon>Bacteria</taxon>
        <taxon>Bacillati</taxon>
        <taxon>Chloroflexota</taxon>
        <taxon>Anaerolineae</taxon>
        <taxon>Anaerolineales</taxon>
        <taxon>Anaerolineaceae</taxon>
        <taxon>Bellilinea</taxon>
    </lineage>
</organism>
<dbReference type="STRING" id="360411.AC812_13365"/>
<keyword evidence="2" id="KW-1185">Reference proteome</keyword>
<evidence type="ECO:0000313" key="2">
    <source>
        <dbReference type="Proteomes" id="UP000050514"/>
    </source>
</evidence>
<dbReference type="EMBL" id="LGHJ01000019">
    <property type="protein sequence ID" value="KPL73785.1"/>
    <property type="molecule type" value="Genomic_DNA"/>
</dbReference>
<proteinExistence type="predicted"/>
<name>A0A0P6XWY9_9CHLR</name>
<dbReference type="RefSeq" id="WP_061917276.1">
    <property type="nucleotide sequence ID" value="NZ_DF967971.1"/>
</dbReference>
<gene>
    <name evidence="1" type="ORF">AC812_13365</name>
</gene>
<comment type="caution">
    <text evidence="1">The sequence shown here is derived from an EMBL/GenBank/DDBJ whole genome shotgun (WGS) entry which is preliminary data.</text>
</comment>